<feature type="region of interest" description="Disordered" evidence="1">
    <location>
        <begin position="72"/>
        <end position="91"/>
    </location>
</feature>
<name>A0A9N9H4Q6_9GLOM</name>
<comment type="caution">
    <text evidence="2">The sequence shown here is derived from an EMBL/GenBank/DDBJ whole genome shotgun (WGS) entry which is preliminary data.</text>
</comment>
<gene>
    <name evidence="2" type="ORF">DERYTH_LOCUS10289</name>
</gene>
<keyword evidence="3" id="KW-1185">Reference proteome</keyword>
<evidence type="ECO:0000313" key="2">
    <source>
        <dbReference type="EMBL" id="CAG8653064.1"/>
    </source>
</evidence>
<feature type="compositionally biased region" description="Basic and acidic residues" evidence="1">
    <location>
        <begin position="72"/>
        <end position="81"/>
    </location>
</feature>
<dbReference type="Proteomes" id="UP000789405">
    <property type="component" value="Unassembled WGS sequence"/>
</dbReference>
<accession>A0A9N9H4Q6</accession>
<feature type="non-terminal residue" evidence="2">
    <location>
        <position position="279"/>
    </location>
</feature>
<dbReference type="AlphaFoldDB" id="A0A9N9H4Q6"/>
<reference evidence="2" key="1">
    <citation type="submission" date="2021-06" db="EMBL/GenBank/DDBJ databases">
        <authorList>
            <person name="Kallberg Y."/>
            <person name="Tangrot J."/>
            <person name="Rosling A."/>
        </authorList>
    </citation>
    <scope>NUCLEOTIDE SEQUENCE</scope>
    <source>
        <strain evidence="2">MA453B</strain>
    </source>
</reference>
<protein>
    <submittedName>
        <fullName evidence="2">20304_t:CDS:1</fullName>
    </submittedName>
</protein>
<dbReference type="EMBL" id="CAJVPY010005929">
    <property type="protein sequence ID" value="CAG8653064.1"/>
    <property type="molecule type" value="Genomic_DNA"/>
</dbReference>
<organism evidence="2 3">
    <name type="scientific">Dentiscutata erythropus</name>
    <dbReference type="NCBI Taxonomy" id="1348616"/>
    <lineage>
        <taxon>Eukaryota</taxon>
        <taxon>Fungi</taxon>
        <taxon>Fungi incertae sedis</taxon>
        <taxon>Mucoromycota</taxon>
        <taxon>Glomeromycotina</taxon>
        <taxon>Glomeromycetes</taxon>
        <taxon>Diversisporales</taxon>
        <taxon>Gigasporaceae</taxon>
        <taxon>Dentiscutata</taxon>
    </lineage>
</organism>
<evidence type="ECO:0000313" key="3">
    <source>
        <dbReference type="Proteomes" id="UP000789405"/>
    </source>
</evidence>
<proteinExistence type="predicted"/>
<dbReference type="OrthoDB" id="2437308at2759"/>
<sequence length="279" mass="31900">SKNPNSSTITRAKALVPAKRKAKKALLQEQSNKKYKIIDSLNKEVMVKDFSGLQHTEPKPNLSILLTNTTKDTKKHDHVETPSKSPEPPVNPYVHVLTNELRKPIYLFNILSKKQIKSKNNNALIINISRIHYKVIAAKQHFKKGTHSHLEIIFANQNLLKEYANNGMMILGKTYYGYIPMDARKSFLPVKIRNVPLGDKNQISNLIQEAFEDIGNISSIKPLLNYLDFRIIIKEPTITEVQEELLKENIPVSNLEENPKENAKNSANLDIMMMHTEER</sequence>
<evidence type="ECO:0000256" key="1">
    <source>
        <dbReference type="SAM" id="MobiDB-lite"/>
    </source>
</evidence>